<dbReference type="RefSeq" id="WP_090305230.1">
    <property type="nucleotide sequence ID" value="NZ_FNZE01000001.1"/>
</dbReference>
<feature type="transmembrane region" description="Helical" evidence="1">
    <location>
        <begin position="34"/>
        <end position="55"/>
    </location>
</feature>
<dbReference type="InterPro" id="IPR003848">
    <property type="entry name" value="DUF218"/>
</dbReference>
<organism evidence="3 4">
    <name type="scientific">Pseudomonas linyingensis</name>
    <dbReference type="NCBI Taxonomy" id="915471"/>
    <lineage>
        <taxon>Bacteria</taxon>
        <taxon>Pseudomonadati</taxon>
        <taxon>Pseudomonadota</taxon>
        <taxon>Gammaproteobacteria</taxon>
        <taxon>Pseudomonadales</taxon>
        <taxon>Pseudomonadaceae</taxon>
        <taxon>Pseudomonas</taxon>
    </lineage>
</organism>
<dbReference type="GO" id="GO:0000270">
    <property type="term" value="P:peptidoglycan metabolic process"/>
    <property type="evidence" value="ECO:0007669"/>
    <property type="project" value="TreeGrafter"/>
</dbReference>
<reference evidence="4" key="1">
    <citation type="submission" date="2016-10" db="EMBL/GenBank/DDBJ databases">
        <authorList>
            <person name="Varghese N."/>
            <person name="Submissions S."/>
        </authorList>
    </citation>
    <scope>NUCLEOTIDE SEQUENCE [LARGE SCALE GENOMIC DNA]</scope>
    <source>
        <strain evidence="4">LMG 25967</strain>
    </source>
</reference>
<dbReference type="STRING" id="915471.SAMN05216201_10197"/>
<keyword evidence="1" id="KW-0812">Transmembrane</keyword>
<feature type="domain" description="DUF218" evidence="2">
    <location>
        <begin position="81"/>
        <end position="244"/>
    </location>
</feature>
<protein>
    <submittedName>
        <fullName evidence="3">Uncharacterized SAM-binding protein YcdF, DUF218 family</fullName>
    </submittedName>
</protein>
<dbReference type="AlphaFoldDB" id="A0A1H6S366"/>
<evidence type="ECO:0000256" key="1">
    <source>
        <dbReference type="SAM" id="Phobius"/>
    </source>
</evidence>
<evidence type="ECO:0000259" key="2">
    <source>
        <dbReference type="Pfam" id="PF02698"/>
    </source>
</evidence>
<sequence length="253" mass="27884">MPLGYLFEQLLLPPGGLFLLLLLVWWWRLRRPRLALACGVLGLGGLWLMSLPVAVEQAARLLEREPALAASEWPTLSRRAEAIVLLGGGRERGDPGWGGDQPSLLALERARLAARLHWASGLPILASGGLHFGAPPSEAELFAQVLQEDFSVVARWQEGRSRTTWENAALSAPLLRDAGVRRIVLVTQAWHMPRARWCFERHGFEVVPAPLGFLGVPNGRPLGGWLPESKALWQSGLLLHEAAGLLLYPLLHR</sequence>
<keyword evidence="1" id="KW-0472">Membrane</keyword>
<evidence type="ECO:0000313" key="4">
    <source>
        <dbReference type="Proteomes" id="UP000242930"/>
    </source>
</evidence>
<dbReference type="OrthoDB" id="9809813at2"/>
<dbReference type="InterPro" id="IPR051599">
    <property type="entry name" value="Cell_Envelope_Assoc"/>
</dbReference>
<dbReference type="Proteomes" id="UP000242930">
    <property type="component" value="Unassembled WGS sequence"/>
</dbReference>
<proteinExistence type="predicted"/>
<dbReference type="CDD" id="cd06259">
    <property type="entry name" value="YdcF-like"/>
    <property type="match status" value="1"/>
</dbReference>
<keyword evidence="4" id="KW-1185">Reference proteome</keyword>
<gene>
    <name evidence="3" type="ORF">SAMN05216201_10197</name>
</gene>
<dbReference type="PANTHER" id="PTHR30336">
    <property type="entry name" value="INNER MEMBRANE PROTEIN, PROBABLE PERMEASE"/>
    <property type="match status" value="1"/>
</dbReference>
<feature type="transmembrane region" description="Helical" evidence="1">
    <location>
        <begin position="6"/>
        <end position="27"/>
    </location>
</feature>
<dbReference type="EMBL" id="FNZE01000001">
    <property type="protein sequence ID" value="SEI58175.1"/>
    <property type="molecule type" value="Genomic_DNA"/>
</dbReference>
<dbReference type="GO" id="GO:0005886">
    <property type="term" value="C:plasma membrane"/>
    <property type="evidence" value="ECO:0007669"/>
    <property type="project" value="TreeGrafter"/>
</dbReference>
<dbReference type="Pfam" id="PF02698">
    <property type="entry name" value="DUF218"/>
    <property type="match status" value="1"/>
</dbReference>
<dbReference type="Gene3D" id="3.40.50.620">
    <property type="entry name" value="HUPs"/>
    <property type="match status" value="1"/>
</dbReference>
<accession>A0A1H6S366</accession>
<name>A0A1H6S366_9PSED</name>
<evidence type="ECO:0000313" key="3">
    <source>
        <dbReference type="EMBL" id="SEI58175.1"/>
    </source>
</evidence>
<dbReference type="InterPro" id="IPR014729">
    <property type="entry name" value="Rossmann-like_a/b/a_fold"/>
</dbReference>
<dbReference type="GO" id="GO:0043164">
    <property type="term" value="P:Gram-negative-bacterium-type cell wall biogenesis"/>
    <property type="evidence" value="ECO:0007669"/>
    <property type="project" value="TreeGrafter"/>
</dbReference>
<dbReference type="PANTHER" id="PTHR30336:SF4">
    <property type="entry name" value="ENVELOPE BIOGENESIS FACTOR ELYC"/>
    <property type="match status" value="1"/>
</dbReference>
<keyword evidence="1" id="KW-1133">Transmembrane helix</keyword>